<dbReference type="InterPro" id="IPR000477">
    <property type="entry name" value="RT_dom"/>
</dbReference>
<dbReference type="PANTHER" id="PTHR46890:SF48">
    <property type="entry name" value="RNA-DIRECTED DNA POLYMERASE"/>
    <property type="match status" value="1"/>
</dbReference>
<evidence type="ECO:0000259" key="1">
    <source>
        <dbReference type="Pfam" id="PF00078"/>
    </source>
</evidence>
<organism evidence="3 4">
    <name type="scientific">Dipteronia sinensis</name>
    <dbReference type="NCBI Taxonomy" id="43782"/>
    <lineage>
        <taxon>Eukaryota</taxon>
        <taxon>Viridiplantae</taxon>
        <taxon>Streptophyta</taxon>
        <taxon>Embryophyta</taxon>
        <taxon>Tracheophyta</taxon>
        <taxon>Spermatophyta</taxon>
        <taxon>Magnoliopsida</taxon>
        <taxon>eudicotyledons</taxon>
        <taxon>Gunneridae</taxon>
        <taxon>Pentapetalae</taxon>
        <taxon>rosids</taxon>
        <taxon>malvids</taxon>
        <taxon>Sapindales</taxon>
        <taxon>Sapindaceae</taxon>
        <taxon>Hippocastanoideae</taxon>
        <taxon>Acereae</taxon>
        <taxon>Dipteronia</taxon>
    </lineage>
</organism>
<dbReference type="Pfam" id="PF00078">
    <property type="entry name" value="RVT_1"/>
    <property type="match status" value="1"/>
</dbReference>
<dbReference type="Proteomes" id="UP001281410">
    <property type="component" value="Unassembled WGS sequence"/>
</dbReference>
<evidence type="ECO:0000313" key="3">
    <source>
        <dbReference type="EMBL" id="KAK3183660.1"/>
    </source>
</evidence>
<feature type="domain" description="Reverse transcriptase" evidence="1">
    <location>
        <begin position="2"/>
        <end position="89"/>
    </location>
</feature>
<name>A0AAD9ZLK5_9ROSI</name>
<sequence length="155" mass="17259">MSKAYDRVEWRFLTRMTEKMGFSDIWFNKIHDCIYSVSFSFNLNREVCGSVKPSRGLRQGDPLSPYLFLVCAEGLSCLLHQAVANKTMIGFQCNKTMIAEAYAILRGIRFAVDAVLLPAVIESDAKTVVDLIDAKAPPLADIGVVISDIINLCKH</sequence>
<proteinExistence type="predicted"/>
<keyword evidence="4" id="KW-1185">Reference proteome</keyword>
<comment type="caution">
    <text evidence="3">The sequence shown here is derived from an EMBL/GenBank/DDBJ whole genome shotgun (WGS) entry which is preliminary data.</text>
</comment>
<dbReference type="Pfam" id="PF13456">
    <property type="entry name" value="RVT_3"/>
    <property type="match status" value="1"/>
</dbReference>
<dbReference type="InterPro" id="IPR052343">
    <property type="entry name" value="Retrotransposon-Effector_Assoc"/>
</dbReference>
<protein>
    <recommendedName>
        <fullName evidence="5">Reverse transcriptase</fullName>
    </recommendedName>
</protein>
<accession>A0AAD9ZLK5</accession>
<evidence type="ECO:0000313" key="4">
    <source>
        <dbReference type="Proteomes" id="UP001281410"/>
    </source>
</evidence>
<evidence type="ECO:0000259" key="2">
    <source>
        <dbReference type="Pfam" id="PF13456"/>
    </source>
</evidence>
<dbReference type="GO" id="GO:0004523">
    <property type="term" value="F:RNA-DNA hybrid ribonuclease activity"/>
    <property type="evidence" value="ECO:0007669"/>
    <property type="project" value="InterPro"/>
</dbReference>
<reference evidence="3" key="1">
    <citation type="journal article" date="2023" name="Plant J.">
        <title>Genome sequences and population genomics provide insights into the demographic history, inbreeding, and mutation load of two 'living fossil' tree species of Dipteronia.</title>
        <authorList>
            <person name="Feng Y."/>
            <person name="Comes H.P."/>
            <person name="Chen J."/>
            <person name="Zhu S."/>
            <person name="Lu R."/>
            <person name="Zhang X."/>
            <person name="Li P."/>
            <person name="Qiu J."/>
            <person name="Olsen K.M."/>
            <person name="Qiu Y."/>
        </authorList>
    </citation>
    <scope>NUCLEOTIDE SEQUENCE</scope>
    <source>
        <strain evidence="3">NBL</strain>
    </source>
</reference>
<dbReference type="EMBL" id="JANJYJ010000010">
    <property type="protein sequence ID" value="KAK3183660.1"/>
    <property type="molecule type" value="Genomic_DNA"/>
</dbReference>
<dbReference type="InterPro" id="IPR002156">
    <property type="entry name" value="RNaseH_domain"/>
</dbReference>
<dbReference type="GO" id="GO:0003676">
    <property type="term" value="F:nucleic acid binding"/>
    <property type="evidence" value="ECO:0007669"/>
    <property type="project" value="InterPro"/>
</dbReference>
<dbReference type="PANTHER" id="PTHR46890">
    <property type="entry name" value="NON-LTR RETROLELEMENT REVERSE TRANSCRIPTASE-LIKE PROTEIN-RELATED"/>
    <property type="match status" value="1"/>
</dbReference>
<evidence type="ECO:0008006" key="5">
    <source>
        <dbReference type="Google" id="ProtNLM"/>
    </source>
</evidence>
<dbReference type="AlphaFoldDB" id="A0AAD9ZLK5"/>
<feature type="domain" description="RNase H type-1" evidence="2">
    <location>
        <begin position="92"/>
        <end position="154"/>
    </location>
</feature>
<gene>
    <name evidence="3" type="ORF">Dsin_030946</name>
</gene>